<organism evidence="3 4">
    <name type="scientific">Nannochloropsis salina CCMP1776</name>
    <dbReference type="NCBI Taxonomy" id="1027361"/>
    <lineage>
        <taxon>Eukaryota</taxon>
        <taxon>Sar</taxon>
        <taxon>Stramenopiles</taxon>
        <taxon>Ochrophyta</taxon>
        <taxon>Eustigmatophyceae</taxon>
        <taxon>Eustigmatales</taxon>
        <taxon>Monodopsidaceae</taxon>
        <taxon>Microchloropsis</taxon>
        <taxon>Microchloropsis salina</taxon>
    </lineage>
</organism>
<dbReference type="InterPro" id="IPR050704">
    <property type="entry name" value="Peptidase_C85-like"/>
</dbReference>
<dbReference type="Gene3D" id="3.90.70.80">
    <property type="match status" value="1"/>
</dbReference>
<dbReference type="PANTHER" id="PTHR12419:SF7">
    <property type="entry name" value="OTU DOMAIN-CONTAINING PROTEIN 3"/>
    <property type="match status" value="1"/>
</dbReference>
<dbReference type="PROSITE" id="PS50802">
    <property type="entry name" value="OTU"/>
    <property type="match status" value="1"/>
</dbReference>
<dbReference type="OrthoDB" id="415023at2759"/>
<gene>
    <name evidence="3" type="ORF">NSK_003172</name>
</gene>
<feature type="domain" description="OTU" evidence="2">
    <location>
        <begin position="62"/>
        <end position="151"/>
    </location>
</feature>
<proteinExistence type="predicted"/>
<evidence type="ECO:0000313" key="4">
    <source>
        <dbReference type="Proteomes" id="UP000355283"/>
    </source>
</evidence>
<feature type="compositionally biased region" description="Basic residues" evidence="1">
    <location>
        <begin position="1"/>
        <end position="13"/>
    </location>
</feature>
<evidence type="ECO:0000313" key="3">
    <source>
        <dbReference type="EMBL" id="TFJ85664.1"/>
    </source>
</evidence>
<protein>
    <recommendedName>
        <fullName evidence="2">OTU domain-containing protein</fullName>
    </recommendedName>
</protein>
<dbReference type="SUPFAM" id="SSF54001">
    <property type="entry name" value="Cysteine proteinases"/>
    <property type="match status" value="1"/>
</dbReference>
<dbReference type="Proteomes" id="UP000355283">
    <property type="component" value="Unassembled WGS sequence"/>
</dbReference>
<dbReference type="PANTHER" id="PTHR12419">
    <property type="entry name" value="OTU DOMAIN CONTAINING PROTEIN"/>
    <property type="match status" value="1"/>
</dbReference>
<name>A0A4D9D3S3_9STRA</name>
<dbReference type="AlphaFoldDB" id="A0A4D9D3S3"/>
<feature type="region of interest" description="Disordered" evidence="1">
    <location>
        <begin position="1"/>
        <end position="48"/>
    </location>
</feature>
<dbReference type="Pfam" id="PF02338">
    <property type="entry name" value="OTU"/>
    <property type="match status" value="1"/>
</dbReference>
<evidence type="ECO:0000256" key="1">
    <source>
        <dbReference type="SAM" id="MobiDB-lite"/>
    </source>
</evidence>
<evidence type="ECO:0000259" key="2">
    <source>
        <dbReference type="PROSITE" id="PS50802"/>
    </source>
</evidence>
<dbReference type="InterPro" id="IPR038765">
    <property type="entry name" value="Papain-like_cys_pep_sf"/>
</dbReference>
<accession>A0A4D9D3S3</accession>
<dbReference type="EMBL" id="SDOX01000011">
    <property type="protein sequence ID" value="TFJ85664.1"/>
    <property type="molecule type" value="Genomic_DNA"/>
</dbReference>
<sequence>MGKRGPGLVRRKGNMGSHSRKDEYMMAPEGRWNGGKQQKQKGKRFDKDEEQRFMQHVEDLGARILIMESDGNCLFRALADQLRGRPEDHGEIRQNVIDFIEAHETDFAPFVEDDEKLSDYVHRMRNEGEWGAFVHGMIPAGWEILPSPFWL</sequence>
<dbReference type="GO" id="GO:0016579">
    <property type="term" value="P:protein deubiquitination"/>
    <property type="evidence" value="ECO:0007669"/>
    <property type="project" value="TreeGrafter"/>
</dbReference>
<keyword evidence="4" id="KW-1185">Reference proteome</keyword>
<reference evidence="3 4" key="1">
    <citation type="submission" date="2019-01" db="EMBL/GenBank/DDBJ databases">
        <title>Nuclear Genome Assembly of the Microalgal Biofuel strain Nannochloropsis salina CCMP1776.</title>
        <authorList>
            <person name="Hovde B."/>
        </authorList>
    </citation>
    <scope>NUCLEOTIDE SEQUENCE [LARGE SCALE GENOMIC DNA]</scope>
    <source>
        <strain evidence="3 4">CCMP1776</strain>
    </source>
</reference>
<dbReference type="GO" id="GO:0004843">
    <property type="term" value="F:cysteine-type deubiquitinase activity"/>
    <property type="evidence" value="ECO:0007669"/>
    <property type="project" value="TreeGrafter"/>
</dbReference>
<dbReference type="InterPro" id="IPR003323">
    <property type="entry name" value="OTU_dom"/>
</dbReference>
<comment type="caution">
    <text evidence="3">The sequence shown here is derived from an EMBL/GenBank/DDBJ whole genome shotgun (WGS) entry which is preliminary data.</text>
</comment>